<dbReference type="Proteomes" id="UP000613580">
    <property type="component" value="Unassembled WGS sequence"/>
</dbReference>
<organism evidence="3 4">
    <name type="scientific">Mycena chlorophos</name>
    <name type="common">Agaric fungus</name>
    <name type="synonym">Agaricus chlorophos</name>
    <dbReference type="NCBI Taxonomy" id="658473"/>
    <lineage>
        <taxon>Eukaryota</taxon>
        <taxon>Fungi</taxon>
        <taxon>Dikarya</taxon>
        <taxon>Basidiomycota</taxon>
        <taxon>Agaricomycotina</taxon>
        <taxon>Agaricomycetes</taxon>
        <taxon>Agaricomycetidae</taxon>
        <taxon>Agaricales</taxon>
        <taxon>Marasmiineae</taxon>
        <taxon>Mycenaceae</taxon>
        <taxon>Mycena</taxon>
    </lineage>
</organism>
<dbReference type="AlphaFoldDB" id="A0A8H6W0H4"/>
<feature type="transmembrane region" description="Helical" evidence="1">
    <location>
        <begin position="90"/>
        <end position="109"/>
    </location>
</feature>
<dbReference type="InterPro" id="IPR045340">
    <property type="entry name" value="DUF6533"/>
</dbReference>
<dbReference type="OrthoDB" id="2686513at2759"/>
<reference evidence="3" key="1">
    <citation type="submission" date="2020-05" db="EMBL/GenBank/DDBJ databases">
        <title>Mycena genomes resolve the evolution of fungal bioluminescence.</title>
        <authorList>
            <person name="Tsai I.J."/>
        </authorList>
    </citation>
    <scope>NUCLEOTIDE SEQUENCE</scope>
    <source>
        <strain evidence="3">110903Hualien_Pintung</strain>
    </source>
</reference>
<proteinExistence type="predicted"/>
<evidence type="ECO:0000313" key="3">
    <source>
        <dbReference type="EMBL" id="KAF7300497.1"/>
    </source>
</evidence>
<keyword evidence="1" id="KW-0472">Membrane</keyword>
<name>A0A8H6W0H4_MYCCL</name>
<accession>A0A8H6W0H4</accession>
<keyword evidence="4" id="KW-1185">Reference proteome</keyword>
<sequence length="322" mass="36529">MSADGSQFDLATITFDLQLHDYLALPGMILLYWDHVLTFRDELRFLWLRPKTPSTYCFLANRYIAFFGDIVILYFTFNTTAASACRGVNLFRQLLLMVNQSLICVLLTVRLYALYGRGSRLWMYFAAAALGLLALAMWGISGRESYPLPNVNGCHLGNSFDAGVHLAVPWEALFFYDCMIAVALFWKSFTSSKTVAGRRDTTLLGLLIRDGAIYFLAMATANLGNILTFYLTNDLLRGCLSTFASCLSVTMMSRLMLNLHAIESKGIFSSIATIDYGYHNKYTTSDSDTRRIHEGPELDTLWTRDMERSAYWTRDDYLSEEL</sequence>
<keyword evidence="1" id="KW-0812">Transmembrane</keyword>
<feature type="transmembrane region" description="Helical" evidence="1">
    <location>
        <begin position="60"/>
        <end position="78"/>
    </location>
</feature>
<feature type="domain" description="DUF6533" evidence="2">
    <location>
        <begin position="24"/>
        <end position="66"/>
    </location>
</feature>
<feature type="transmembrane region" description="Helical" evidence="1">
    <location>
        <begin position="22"/>
        <end position="39"/>
    </location>
</feature>
<evidence type="ECO:0000256" key="1">
    <source>
        <dbReference type="SAM" id="Phobius"/>
    </source>
</evidence>
<evidence type="ECO:0000313" key="4">
    <source>
        <dbReference type="Proteomes" id="UP000613580"/>
    </source>
</evidence>
<dbReference type="EMBL" id="JACAZE010000013">
    <property type="protein sequence ID" value="KAF7300497.1"/>
    <property type="molecule type" value="Genomic_DNA"/>
</dbReference>
<feature type="transmembrane region" description="Helical" evidence="1">
    <location>
        <begin position="207"/>
        <end position="229"/>
    </location>
</feature>
<feature type="transmembrane region" description="Helical" evidence="1">
    <location>
        <begin position="121"/>
        <end position="140"/>
    </location>
</feature>
<feature type="transmembrane region" description="Helical" evidence="1">
    <location>
        <begin position="167"/>
        <end position="186"/>
    </location>
</feature>
<gene>
    <name evidence="3" type="ORF">HMN09_00934100</name>
</gene>
<protein>
    <recommendedName>
        <fullName evidence="2">DUF6533 domain-containing protein</fullName>
    </recommendedName>
</protein>
<evidence type="ECO:0000259" key="2">
    <source>
        <dbReference type="Pfam" id="PF20151"/>
    </source>
</evidence>
<keyword evidence="1" id="KW-1133">Transmembrane helix</keyword>
<comment type="caution">
    <text evidence="3">The sequence shown here is derived from an EMBL/GenBank/DDBJ whole genome shotgun (WGS) entry which is preliminary data.</text>
</comment>
<dbReference type="Pfam" id="PF20151">
    <property type="entry name" value="DUF6533"/>
    <property type="match status" value="1"/>
</dbReference>